<keyword evidence="2" id="KW-0614">Plasmid</keyword>
<dbReference type="AlphaFoldDB" id="A0A161IUR9"/>
<organism evidence="2 3">
    <name type="scientific">Aurantiacibacter atlanticus</name>
    <dbReference type="NCBI Taxonomy" id="1648404"/>
    <lineage>
        <taxon>Bacteria</taxon>
        <taxon>Pseudomonadati</taxon>
        <taxon>Pseudomonadota</taxon>
        <taxon>Alphaproteobacteria</taxon>
        <taxon>Sphingomonadales</taxon>
        <taxon>Erythrobacteraceae</taxon>
        <taxon>Aurantiacibacter</taxon>
    </lineage>
</organism>
<proteinExistence type="predicted"/>
<dbReference type="OrthoDB" id="7391821at2"/>
<gene>
    <name evidence="2" type="ORF">CP97_15059</name>
</gene>
<sequence>MAFDYEDVGTFGSKRAAEDWAHRNRVDLRDLHIRNAGGDRVEVGIRKSGYDDKENYDNRSGERRDGFWR</sequence>
<evidence type="ECO:0000256" key="1">
    <source>
        <dbReference type="SAM" id="MobiDB-lite"/>
    </source>
</evidence>
<name>A0A161IUR9_9SPHN</name>
<dbReference type="RefSeq" id="WP_063612683.1">
    <property type="nucleotide sequence ID" value="NZ_CP015441.1"/>
</dbReference>
<evidence type="ECO:0000313" key="3">
    <source>
        <dbReference type="Proteomes" id="UP000059113"/>
    </source>
</evidence>
<evidence type="ECO:0000313" key="2">
    <source>
        <dbReference type="EMBL" id="ANC50750.1"/>
    </source>
</evidence>
<reference evidence="2 3" key="1">
    <citation type="submission" date="2016-04" db="EMBL/GenBank/DDBJ databases">
        <title>The complete genome sequence of Erythrobacter atlanticus s21-N3.</title>
        <authorList>
            <person name="Wang W."/>
            <person name="Wang L."/>
            <person name="Zhuang L."/>
            <person name="Shao Z."/>
        </authorList>
    </citation>
    <scope>NUCLEOTIDE SEQUENCE [LARGE SCALE GENOMIC DNA]</scope>
    <source>
        <strain evidence="3">s21-N3</strain>
        <plasmid evidence="3">Plasmid</plasmid>
    </source>
</reference>
<geneLocation type="plasmid" evidence="3"/>
<dbReference type="Proteomes" id="UP000059113">
    <property type="component" value="Plasmid"/>
</dbReference>
<keyword evidence="3" id="KW-1185">Reference proteome</keyword>
<protein>
    <submittedName>
        <fullName evidence="2">Uncharacterized protein</fullName>
    </submittedName>
</protein>
<dbReference type="EMBL" id="CP015441">
    <property type="protein sequence ID" value="ANC50750.1"/>
    <property type="molecule type" value="Genomic_DNA"/>
</dbReference>
<accession>A0A161IUR9</accession>
<dbReference type="KEGG" id="ery:CP97_15059"/>
<feature type="region of interest" description="Disordered" evidence="1">
    <location>
        <begin position="50"/>
        <end position="69"/>
    </location>
</feature>